<proteinExistence type="predicted"/>
<sequence>MYSSDEKYEVVLKSATHINMSNWQITKTLDTMTMVNNKFVILSIINNLINEGVEKKDIFVTDKSFLISTNYKTYFENGNKFWGKQKDIVKMYSLGRLISMEPNEDIFRMNCLFEFYKKINSITNKNLKCRIRSIYLADSYDILFNESIEQAYEILLEGAKNQVCDVFERHISPDINKRDMIIKTLENQKDLCLERSRKKFKKMMTDSRKKFTYTYNRFDRPVVGVYHPDGHYMEIINADQMYKNGEESDTQIKLKKITKNSPVAIAMLVTGPMVAFLGYLLYREHNVNSQIDTEDLFDIPQNDEGAINNILGSDDGNLLDTDNVKEVDAQVKEMAHYNLNKLEIATNKRVVHLEMNMENEITMETK</sequence>
<evidence type="ECO:0000313" key="3">
    <source>
        <dbReference type="Proteomes" id="UP001454489"/>
    </source>
</evidence>
<name>A0ABV1HHR0_9FIRM</name>
<organism evidence="2 3">
    <name type="scientific">Maccoyibacter intestinihominis</name>
    <dbReference type="NCBI Taxonomy" id="3133499"/>
    <lineage>
        <taxon>Bacteria</taxon>
        <taxon>Bacillati</taxon>
        <taxon>Bacillota</taxon>
        <taxon>Clostridia</taxon>
        <taxon>Lachnospirales</taxon>
        <taxon>Lachnospiraceae</taxon>
        <taxon>Maccoyibacter</taxon>
    </lineage>
</organism>
<keyword evidence="3" id="KW-1185">Reference proteome</keyword>
<dbReference type="EMBL" id="JBBMEX010000013">
    <property type="protein sequence ID" value="MEQ2558562.1"/>
    <property type="molecule type" value="Genomic_DNA"/>
</dbReference>
<keyword evidence="1" id="KW-0812">Transmembrane</keyword>
<dbReference type="RefSeq" id="WP_329989243.1">
    <property type="nucleotide sequence ID" value="NZ_JBBMEX010000013.1"/>
</dbReference>
<dbReference type="Proteomes" id="UP001454489">
    <property type="component" value="Unassembled WGS sequence"/>
</dbReference>
<evidence type="ECO:0000256" key="1">
    <source>
        <dbReference type="SAM" id="Phobius"/>
    </source>
</evidence>
<keyword evidence="1" id="KW-1133">Transmembrane helix</keyword>
<gene>
    <name evidence="2" type="ORF">WMO43_11890</name>
</gene>
<protein>
    <submittedName>
        <fullName evidence="2">Uncharacterized protein</fullName>
    </submittedName>
</protein>
<reference evidence="2 3" key="1">
    <citation type="submission" date="2024-03" db="EMBL/GenBank/DDBJ databases">
        <title>Human intestinal bacterial collection.</title>
        <authorList>
            <person name="Pauvert C."/>
            <person name="Hitch T.C.A."/>
            <person name="Clavel T."/>
        </authorList>
    </citation>
    <scope>NUCLEOTIDE SEQUENCE [LARGE SCALE GENOMIC DNA]</scope>
    <source>
        <strain evidence="2 3">CLA-AA-H185</strain>
    </source>
</reference>
<accession>A0ABV1HHR0</accession>
<comment type="caution">
    <text evidence="2">The sequence shown here is derived from an EMBL/GenBank/DDBJ whole genome shotgun (WGS) entry which is preliminary data.</text>
</comment>
<feature type="transmembrane region" description="Helical" evidence="1">
    <location>
        <begin position="263"/>
        <end position="282"/>
    </location>
</feature>
<evidence type="ECO:0000313" key="2">
    <source>
        <dbReference type="EMBL" id="MEQ2558562.1"/>
    </source>
</evidence>
<keyword evidence="1" id="KW-0472">Membrane</keyword>